<dbReference type="PANTHER" id="PTHR28054">
    <property type="entry name" value="RNA POLYMERASE I-SPECIFIC TRANSCRIPTION INITIATION FACTOR RRN10"/>
    <property type="match status" value="1"/>
</dbReference>
<dbReference type="OrthoDB" id="2565191at2759"/>
<accession>A0A8H3EFD5</accession>
<dbReference type="GO" id="GO:0006360">
    <property type="term" value="P:transcription by RNA polymerase I"/>
    <property type="evidence" value="ECO:0007669"/>
    <property type="project" value="InterPro"/>
</dbReference>
<comment type="caution">
    <text evidence="2">The sequence shown here is derived from an EMBL/GenBank/DDBJ whole genome shotgun (WGS) entry which is preliminary data.</text>
</comment>
<reference evidence="2" key="1">
    <citation type="submission" date="2021-03" db="EMBL/GenBank/DDBJ databases">
        <authorList>
            <person name="Tagirdzhanova G."/>
        </authorList>
    </citation>
    <scope>NUCLEOTIDE SEQUENCE</scope>
</reference>
<sequence length="220" mass="24328">MSRPSIKTPHSRQAFIKTQNHKKTKRQATLYDAVAGRVSSTGFIPPTPRVSAYRDTPSSSTIAVPPEEVLFRRKGAPIRYEEDDFYWADRQLTDDQKLPESDLLKAIHAYASDFYGRAVKGKGMIDFESLDETALLAVGVLMEEMAGEILGETGDMAFVEGEGDGVIPEEATPSGEEELESTAAASEVASEVANSDRGSSEGDRRRRKRRKTRHEDDSDE</sequence>
<dbReference type="Proteomes" id="UP000664203">
    <property type="component" value="Unassembled WGS sequence"/>
</dbReference>
<feature type="compositionally biased region" description="Low complexity" evidence="1">
    <location>
        <begin position="181"/>
        <end position="197"/>
    </location>
</feature>
<dbReference type="InterPro" id="IPR022793">
    <property type="entry name" value="Rrn10"/>
</dbReference>
<name>A0A8H3EFD5_9LECA</name>
<evidence type="ECO:0000313" key="3">
    <source>
        <dbReference type="Proteomes" id="UP000664203"/>
    </source>
</evidence>
<evidence type="ECO:0000256" key="1">
    <source>
        <dbReference type="SAM" id="MobiDB-lite"/>
    </source>
</evidence>
<gene>
    <name evidence="2" type="ORF">ALECFALPRED_001008</name>
</gene>
<evidence type="ECO:0000313" key="2">
    <source>
        <dbReference type="EMBL" id="CAF9905524.1"/>
    </source>
</evidence>
<feature type="region of interest" description="Disordered" evidence="1">
    <location>
        <begin position="165"/>
        <end position="220"/>
    </location>
</feature>
<protein>
    <submittedName>
        <fullName evidence="2">Uncharacterized protein</fullName>
    </submittedName>
</protein>
<dbReference type="PANTHER" id="PTHR28054:SF1">
    <property type="entry name" value="RNA POLYMERASE I-SPECIFIC TRANSCRIPTION INITIATION FACTOR RRN10"/>
    <property type="match status" value="1"/>
</dbReference>
<dbReference type="EMBL" id="CAJPDR010000012">
    <property type="protein sequence ID" value="CAF9905524.1"/>
    <property type="molecule type" value="Genomic_DNA"/>
</dbReference>
<dbReference type="AlphaFoldDB" id="A0A8H3EFD5"/>
<proteinExistence type="predicted"/>
<keyword evidence="3" id="KW-1185">Reference proteome</keyword>
<organism evidence="2 3">
    <name type="scientific">Alectoria fallacina</name>
    <dbReference type="NCBI Taxonomy" id="1903189"/>
    <lineage>
        <taxon>Eukaryota</taxon>
        <taxon>Fungi</taxon>
        <taxon>Dikarya</taxon>
        <taxon>Ascomycota</taxon>
        <taxon>Pezizomycotina</taxon>
        <taxon>Lecanoromycetes</taxon>
        <taxon>OSLEUM clade</taxon>
        <taxon>Lecanoromycetidae</taxon>
        <taxon>Lecanorales</taxon>
        <taxon>Lecanorineae</taxon>
        <taxon>Parmeliaceae</taxon>
        <taxon>Alectoria</taxon>
    </lineage>
</organism>
<feature type="region of interest" description="Disordered" evidence="1">
    <location>
        <begin position="1"/>
        <end position="26"/>
    </location>
</feature>